<evidence type="ECO:0000256" key="3">
    <source>
        <dbReference type="ARBA" id="ARBA00022692"/>
    </source>
</evidence>
<feature type="transmembrane region" description="Helical" evidence="6">
    <location>
        <begin position="72"/>
        <end position="90"/>
    </location>
</feature>
<dbReference type="SUPFAM" id="SSF103481">
    <property type="entry name" value="Multidrug resistance efflux transporter EmrE"/>
    <property type="match status" value="2"/>
</dbReference>
<dbReference type="Pfam" id="PF00892">
    <property type="entry name" value="EamA"/>
    <property type="match status" value="2"/>
</dbReference>
<dbReference type="RefSeq" id="WP_273631743.1">
    <property type="nucleotide sequence ID" value="NZ_CP117167.1"/>
</dbReference>
<dbReference type="InterPro" id="IPR037185">
    <property type="entry name" value="EmrE-like"/>
</dbReference>
<feature type="transmembrane region" description="Helical" evidence="6">
    <location>
        <begin position="96"/>
        <end position="116"/>
    </location>
</feature>
<feature type="transmembrane region" description="Helical" evidence="6">
    <location>
        <begin position="159"/>
        <end position="178"/>
    </location>
</feature>
<dbReference type="InterPro" id="IPR050638">
    <property type="entry name" value="AA-Vitamin_Transporters"/>
</dbReference>
<feature type="transmembrane region" description="Helical" evidence="6">
    <location>
        <begin position="12"/>
        <end position="34"/>
    </location>
</feature>
<dbReference type="EMBL" id="CP117167">
    <property type="protein sequence ID" value="WCT13452.1"/>
    <property type="molecule type" value="Genomic_DNA"/>
</dbReference>
<evidence type="ECO:0000256" key="2">
    <source>
        <dbReference type="ARBA" id="ARBA00007362"/>
    </source>
</evidence>
<evidence type="ECO:0000256" key="4">
    <source>
        <dbReference type="ARBA" id="ARBA00022989"/>
    </source>
</evidence>
<proteinExistence type="inferred from homology"/>
<accession>A0ABY7TCV4</accession>
<evidence type="ECO:0000256" key="1">
    <source>
        <dbReference type="ARBA" id="ARBA00004141"/>
    </source>
</evidence>
<dbReference type="Proteomes" id="UP001216139">
    <property type="component" value="Chromosome"/>
</dbReference>
<evidence type="ECO:0000313" key="8">
    <source>
        <dbReference type="EMBL" id="WCT13452.1"/>
    </source>
</evidence>
<feature type="transmembrane region" description="Helical" evidence="6">
    <location>
        <begin position="40"/>
        <end position="60"/>
    </location>
</feature>
<organism evidence="8 9">
    <name type="scientific">Mucilaginibacter jinjuensis</name>
    <dbReference type="NCBI Taxonomy" id="1176721"/>
    <lineage>
        <taxon>Bacteria</taxon>
        <taxon>Pseudomonadati</taxon>
        <taxon>Bacteroidota</taxon>
        <taxon>Sphingobacteriia</taxon>
        <taxon>Sphingobacteriales</taxon>
        <taxon>Sphingobacteriaceae</taxon>
        <taxon>Mucilaginibacter</taxon>
    </lineage>
</organism>
<name>A0ABY7TCV4_9SPHI</name>
<feature type="domain" description="EamA" evidence="7">
    <location>
        <begin position="160"/>
        <end position="298"/>
    </location>
</feature>
<feature type="domain" description="EamA" evidence="7">
    <location>
        <begin position="13"/>
        <end position="144"/>
    </location>
</feature>
<comment type="subcellular location">
    <subcellularLocation>
        <location evidence="1">Membrane</location>
        <topology evidence="1">Multi-pass membrane protein</topology>
    </subcellularLocation>
</comment>
<keyword evidence="3 6" id="KW-0812">Transmembrane</keyword>
<keyword evidence="5 6" id="KW-0472">Membrane</keyword>
<comment type="similarity">
    <text evidence="2">Belongs to the EamA transporter family.</text>
</comment>
<dbReference type="InterPro" id="IPR000620">
    <property type="entry name" value="EamA_dom"/>
</dbReference>
<dbReference type="PANTHER" id="PTHR32322:SF2">
    <property type="entry name" value="EAMA DOMAIN-CONTAINING PROTEIN"/>
    <property type="match status" value="1"/>
</dbReference>
<evidence type="ECO:0000313" key="9">
    <source>
        <dbReference type="Proteomes" id="UP001216139"/>
    </source>
</evidence>
<dbReference type="PANTHER" id="PTHR32322">
    <property type="entry name" value="INNER MEMBRANE TRANSPORTER"/>
    <property type="match status" value="1"/>
</dbReference>
<feature type="transmembrane region" description="Helical" evidence="6">
    <location>
        <begin position="128"/>
        <end position="147"/>
    </location>
</feature>
<feature type="transmembrane region" description="Helical" evidence="6">
    <location>
        <begin position="282"/>
        <end position="300"/>
    </location>
</feature>
<feature type="transmembrane region" description="Helical" evidence="6">
    <location>
        <begin position="255"/>
        <end position="276"/>
    </location>
</feature>
<evidence type="ECO:0000256" key="6">
    <source>
        <dbReference type="SAM" id="Phobius"/>
    </source>
</evidence>
<protein>
    <submittedName>
        <fullName evidence="8">EamA family transporter</fullName>
    </submittedName>
</protein>
<feature type="transmembrane region" description="Helical" evidence="6">
    <location>
        <begin position="190"/>
        <end position="210"/>
    </location>
</feature>
<reference evidence="8 9" key="1">
    <citation type="submission" date="2023-02" db="EMBL/GenBank/DDBJ databases">
        <title>Genome sequence of Mucilaginibacter jinjuensis strain KACC 16571.</title>
        <authorList>
            <person name="Kim S."/>
            <person name="Heo J."/>
            <person name="Kwon S.-W."/>
        </authorList>
    </citation>
    <scope>NUCLEOTIDE SEQUENCE [LARGE SCALE GENOMIC DNA]</scope>
    <source>
        <strain evidence="8 9">KACC 16571</strain>
    </source>
</reference>
<keyword evidence="9" id="KW-1185">Reference proteome</keyword>
<evidence type="ECO:0000259" key="7">
    <source>
        <dbReference type="Pfam" id="PF00892"/>
    </source>
</evidence>
<sequence>MKNRNNPSPIVLVFAFIAIYFIWGTSYLAIIYALKGLKPFTISAFRYLAAGLLLIIWIWIQKASWPSGNDRKVLVISGILMLSGGSGLVVVGEQYISSGAAAIIVATEPLFFVLFDRYRWNLYFSSKRIIAGLFLGFAGIVLFTYFTPDRTAGLHARPVLGTIITLLSAVSWVAGALYANHRLTSGARNLSNSAIQLIAAGLFSGIIAGVKGEFSTLFEVAIPISAWLGLTYLIIMGSLIAYLSFNWLITVQPPAVVSTHTYVNPIIAIFMGWLLAAESLSRIQLIALGFVMAGVVLTQLNKQKIAS</sequence>
<keyword evidence="4 6" id="KW-1133">Transmembrane helix</keyword>
<evidence type="ECO:0000256" key="5">
    <source>
        <dbReference type="ARBA" id="ARBA00023136"/>
    </source>
</evidence>
<feature type="transmembrane region" description="Helical" evidence="6">
    <location>
        <begin position="222"/>
        <end position="243"/>
    </location>
</feature>
<gene>
    <name evidence="8" type="ORF">PQO05_05830</name>
</gene>